<keyword evidence="2" id="KW-1185">Reference proteome</keyword>
<comment type="caution">
    <text evidence="1">The sequence shown here is derived from an EMBL/GenBank/DDBJ whole genome shotgun (WGS) entry which is preliminary data.</text>
</comment>
<gene>
    <name evidence="1" type="ORF">CEXT_289941</name>
</gene>
<dbReference type="AlphaFoldDB" id="A0AAV4XS58"/>
<evidence type="ECO:0000313" key="2">
    <source>
        <dbReference type="Proteomes" id="UP001054945"/>
    </source>
</evidence>
<name>A0AAV4XS58_CAEEX</name>
<reference evidence="1 2" key="1">
    <citation type="submission" date="2021-06" db="EMBL/GenBank/DDBJ databases">
        <title>Caerostris extrusa draft genome.</title>
        <authorList>
            <person name="Kono N."/>
            <person name="Arakawa K."/>
        </authorList>
    </citation>
    <scope>NUCLEOTIDE SEQUENCE [LARGE SCALE GENOMIC DNA]</scope>
</reference>
<accession>A0AAV4XS58</accession>
<organism evidence="1 2">
    <name type="scientific">Caerostris extrusa</name>
    <name type="common">Bark spider</name>
    <name type="synonym">Caerostris bankana</name>
    <dbReference type="NCBI Taxonomy" id="172846"/>
    <lineage>
        <taxon>Eukaryota</taxon>
        <taxon>Metazoa</taxon>
        <taxon>Ecdysozoa</taxon>
        <taxon>Arthropoda</taxon>
        <taxon>Chelicerata</taxon>
        <taxon>Arachnida</taxon>
        <taxon>Araneae</taxon>
        <taxon>Araneomorphae</taxon>
        <taxon>Entelegynae</taxon>
        <taxon>Araneoidea</taxon>
        <taxon>Araneidae</taxon>
        <taxon>Caerostris</taxon>
    </lineage>
</organism>
<proteinExistence type="predicted"/>
<evidence type="ECO:0000313" key="1">
    <source>
        <dbReference type="EMBL" id="GIY96811.1"/>
    </source>
</evidence>
<dbReference type="EMBL" id="BPLR01018091">
    <property type="protein sequence ID" value="GIY96811.1"/>
    <property type="molecule type" value="Genomic_DNA"/>
</dbReference>
<protein>
    <submittedName>
        <fullName evidence="1">Uncharacterized protein</fullName>
    </submittedName>
</protein>
<sequence>MKIIVTTQSISRPWKKSSQRFQRLVKWTNNGKKMKRGTPALHSSFKGFVLRVKHHVSPKMKLGSLTLKELDDFIVHMIDLIEKKSSPI</sequence>
<dbReference type="Proteomes" id="UP001054945">
    <property type="component" value="Unassembled WGS sequence"/>
</dbReference>